<dbReference type="AlphaFoldDB" id="A0A8T0BAC2"/>
<protein>
    <submittedName>
        <fullName evidence="1">Uncharacterized protein</fullName>
    </submittedName>
</protein>
<sequence>LRKQYYKESFKVVEPIEYILHSKEKRSFQYVPILQSLQQLFDRRYVVDKVVENHKAQQIKRANGEQHIYRSFHDGSHIQENSFLSGNELRILLSLYIDAFEVCNPLGTSCKKYKLCGIYWTLSNLPLGSHSSLLSIYLAVLCKTVKYGYDRILCPLLQDVKTGEQDGTFVP</sequence>
<keyword evidence="2" id="KW-1185">Reference proteome</keyword>
<evidence type="ECO:0000313" key="1">
    <source>
        <dbReference type="EMBL" id="KAF7703589.1"/>
    </source>
</evidence>
<comment type="caution">
    <text evidence="1">The sequence shown here is derived from an EMBL/GenBank/DDBJ whole genome shotgun (WGS) entry which is preliminary data.</text>
</comment>
<organism evidence="1 2">
    <name type="scientific">Silurus meridionalis</name>
    <name type="common">Southern catfish</name>
    <name type="synonym">Silurus soldatovi meridionalis</name>
    <dbReference type="NCBI Taxonomy" id="175797"/>
    <lineage>
        <taxon>Eukaryota</taxon>
        <taxon>Metazoa</taxon>
        <taxon>Chordata</taxon>
        <taxon>Craniata</taxon>
        <taxon>Vertebrata</taxon>
        <taxon>Euteleostomi</taxon>
        <taxon>Actinopterygii</taxon>
        <taxon>Neopterygii</taxon>
        <taxon>Teleostei</taxon>
        <taxon>Ostariophysi</taxon>
        <taxon>Siluriformes</taxon>
        <taxon>Siluridae</taxon>
        <taxon>Silurus</taxon>
    </lineage>
</organism>
<accession>A0A8T0BAC2</accession>
<name>A0A8T0BAC2_SILME</name>
<gene>
    <name evidence="1" type="ORF">HF521_022596</name>
</gene>
<reference evidence="1" key="1">
    <citation type="submission" date="2020-08" db="EMBL/GenBank/DDBJ databases">
        <title>Chromosome-level assembly of Southern catfish (Silurus meridionalis) provides insights into visual adaptation to the nocturnal and benthic lifestyles.</title>
        <authorList>
            <person name="Zhang Y."/>
            <person name="Wang D."/>
            <person name="Peng Z."/>
        </authorList>
    </citation>
    <scope>NUCLEOTIDE SEQUENCE</scope>
    <source>
        <strain evidence="1">SWU-2019-XX</strain>
        <tissue evidence="1">Muscle</tissue>
    </source>
</reference>
<feature type="non-terminal residue" evidence="1">
    <location>
        <position position="1"/>
    </location>
</feature>
<dbReference type="Proteomes" id="UP000606274">
    <property type="component" value="Unassembled WGS sequence"/>
</dbReference>
<feature type="non-terminal residue" evidence="1">
    <location>
        <position position="171"/>
    </location>
</feature>
<dbReference type="EMBL" id="JABFDY010000009">
    <property type="protein sequence ID" value="KAF7703589.1"/>
    <property type="molecule type" value="Genomic_DNA"/>
</dbReference>
<evidence type="ECO:0000313" key="2">
    <source>
        <dbReference type="Proteomes" id="UP000606274"/>
    </source>
</evidence>
<proteinExistence type="predicted"/>